<dbReference type="RefSeq" id="WP_161082035.1">
    <property type="nucleotide sequence ID" value="NZ_WWCX01000001.1"/>
</dbReference>
<reference evidence="2" key="1">
    <citation type="submission" date="2019-12" db="EMBL/GenBank/DDBJ databases">
        <title>Novel species isolated from a subtropical stream in China.</title>
        <authorList>
            <person name="Lu H."/>
        </authorList>
    </citation>
    <scope>NUCLEOTIDE SEQUENCE [LARGE SCALE GENOMIC DNA]</scope>
    <source>
        <strain evidence="2">FT81W</strain>
    </source>
</reference>
<dbReference type="AlphaFoldDB" id="A0A845GI89"/>
<dbReference type="Proteomes" id="UP000447355">
    <property type="component" value="Unassembled WGS sequence"/>
</dbReference>
<protein>
    <submittedName>
        <fullName evidence="2">Uncharacterized protein</fullName>
    </submittedName>
</protein>
<dbReference type="EMBL" id="WWCX01000001">
    <property type="protein sequence ID" value="MYM92778.1"/>
    <property type="molecule type" value="Genomic_DNA"/>
</dbReference>
<gene>
    <name evidence="2" type="ORF">GTP90_02750</name>
</gene>
<proteinExistence type="predicted"/>
<name>A0A845GI89_9BURK</name>
<organism evidence="2 3">
    <name type="scientific">Duganella vulcania</name>
    <dbReference type="NCBI Taxonomy" id="2692166"/>
    <lineage>
        <taxon>Bacteria</taxon>
        <taxon>Pseudomonadati</taxon>
        <taxon>Pseudomonadota</taxon>
        <taxon>Betaproteobacteria</taxon>
        <taxon>Burkholderiales</taxon>
        <taxon>Oxalobacteraceae</taxon>
        <taxon>Telluria group</taxon>
        <taxon>Duganella</taxon>
    </lineage>
</organism>
<comment type="caution">
    <text evidence="2">The sequence shown here is derived from an EMBL/GenBank/DDBJ whole genome shotgun (WGS) entry which is preliminary data.</text>
</comment>
<evidence type="ECO:0000313" key="2">
    <source>
        <dbReference type="EMBL" id="MYM92778.1"/>
    </source>
</evidence>
<feature type="region of interest" description="Disordered" evidence="1">
    <location>
        <begin position="1"/>
        <end position="29"/>
    </location>
</feature>
<evidence type="ECO:0000256" key="1">
    <source>
        <dbReference type="SAM" id="MobiDB-lite"/>
    </source>
</evidence>
<evidence type="ECO:0000313" key="3">
    <source>
        <dbReference type="Proteomes" id="UP000447355"/>
    </source>
</evidence>
<sequence length="204" mass="21999">MGQAKQRGSYEHRLAAAAPKPPKELGTVSRKTVKMSGGLGGGETSAEFISIPRAHVEFCRTEAVVSLLKSMVGSAQAILKHAQSIVLCFEGYDSDAREIYQVPEVSQFLKKVCAQCPWWICLLRPEAYVVVFGAVVAIMQLNKAGAGRVMVKFDTPQLERTAQQAMQDAAILVRDAGVDSTAGTRMLNAVHTSVKGFLRNSAGM</sequence>
<accession>A0A845GI89</accession>